<dbReference type="SUPFAM" id="SSF48452">
    <property type="entry name" value="TPR-like"/>
    <property type="match status" value="1"/>
</dbReference>
<comment type="caution">
    <text evidence="2">The sequence shown here is derived from an EMBL/GenBank/DDBJ whole genome shotgun (WGS) entry which is preliminary data.</text>
</comment>
<dbReference type="InterPro" id="IPR011990">
    <property type="entry name" value="TPR-like_helical_dom_sf"/>
</dbReference>
<dbReference type="NCBIfam" id="NF041522">
    <property type="entry name" value="TPR_sll0314"/>
    <property type="match status" value="1"/>
</dbReference>
<evidence type="ECO:0000313" key="3">
    <source>
        <dbReference type="Proteomes" id="UP001333818"/>
    </source>
</evidence>
<keyword evidence="3" id="KW-1185">Reference proteome</keyword>
<organism evidence="2 3">
    <name type="scientific">Tumidithrix elongata BACA0141</name>
    <dbReference type="NCBI Taxonomy" id="2716417"/>
    <lineage>
        <taxon>Bacteria</taxon>
        <taxon>Bacillati</taxon>
        <taxon>Cyanobacteriota</taxon>
        <taxon>Cyanophyceae</taxon>
        <taxon>Pseudanabaenales</taxon>
        <taxon>Pseudanabaenaceae</taxon>
        <taxon>Tumidithrix</taxon>
        <taxon>Tumidithrix elongata</taxon>
    </lineage>
</organism>
<name>A0AAW9PSR2_9CYAN</name>
<dbReference type="RefSeq" id="WP_330483411.1">
    <property type="nucleotide sequence ID" value="NZ_JAZBJZ010000030.1"/>
</dbReference>
<dbReference type="Gene3D" id="1.25.40.10">
    <property type="entry name" value="Tetratricopeptide repeat domain"/>
    <property type="match status" value="1"/>
</dbReference>
<evidence type="ECO:0000313" key="2">
    <source>
        <dbReference type="EMBL" id="MEE3716982.1"/>
    </source>
</evidence>
<sequence length="300" mass="32837">MMRPVNFVSASLIASVLATAIALPSWAGDLFRSSNPRPIGAETQKSFELLFKEGNFPAAVKQIDLALKSEADEPLIQALRASVAFIREDYLDMKVYGDKTRAQAQKLLSTDKLRGHIYLAASNLIEAGYVVKTQGLTSAPTALPLVQAALDEIKTAQDMDPQDPELNLVKGYMDMLIASVLPLSDLENALTSLKQYAAPDYVKWRGIALAYRDARKTDLALEAVNQALVAAPNNPELYYLKGQILWLKGGNSRDDARQNYIKALSKAKQLPPPLVGVISTECRNLTNEITGRSDSCPMQN</sequence>
<dbReference type="EMBL" id="JAZBJZ010000030">
    <property type="protein sequence ID" value="MEE3716982.1"/>
    <property type="molecule type" value="Genomic_DNA"/>
</dbReference>
<reference evidence="2" key="1">
    <citation type="submission" date="2024-01" db="EMBL/GenBank/DDBJ databases">
        <title>Bank of Algae and Cyanobacteria of the Azores (BACA) strain genomes.</title>
        <authorList>
            <person name="Luz R."/>
            <person name="Cordeiro R."/>
            <person name="Fonseca A."/>
            <person name="Goncalves V."/>
        </authorList>
    </citation>
    <scope>NUCLEOTIDE SEQUENCE</scope>
    <source>
        <strain evidence="2">BACA0141</strain>
    </source>
</reference>
<dbReference type="InterPro" id="IPR048173">
    <property type="entry name" value="Sll0314-like"/>
</dbReference>
<dbReference type="Proteomes" id="UP001333818">
    <property type="component" value="Unassembled WGS sequence"/>
</dbReference>
<feature type="signal peptide" evidence="1">
    <location>
        <begin position="1"/>
        <end position="27"/>
    </location>
</feature>
<gene>
    <name evidence="2" type="ORF">V2H45_09520</name>
</gene>
<proteinExistence type="predicted"/>
<protein>
    <submittedName>
        <fullName evidence="2">Sll0314/Alr1548 family TPR repeat-containing protein</fullName>
    </submittedName>
</protein>
<dbReference type="Pfam" id="PF13432">
    <property type="entry name" value="TPR_16"/>
    <property type="match status" value="1"/>
</dbReference>
<feature type="chain" id="PRO_5043634212" evidence="1">
    <location>
        <begin position="28"/>
        <end position="300"/>
    </location>
</feature>
<accession>A0AAW9PSR2</accession>
<dbReference type="AlphaFoldDB" id="A0AAW9PSR2"/>
<evidence type="ECO:0000256" key="1">
    <source>
        <dbReference type="SAM" id="SignalP"/>
    </source>
</evidence>
<keyword evidence="1" id="KW-0732">Signal</keyword>